<dbReference type="OMA" id="ISKWNTQ"/>
<dbReference type="PANTHER" id="PTHR22306">
    <property type="entry name" value="CHROMOSOME 7 OPEN READING FRAME 50"/>
    <property type="match status" value="1"/>
</dbReference>
<evidence type="ECO:0000313" key="3">
    <source>
        <dbReference type="EMBL" id="SCW02646.1"/>
    </source>
</evidence>
<evidence type="ECO:0000256" key="1">
    <source>
        <dbReference type="SAM" id="MobiDB-lite"/>
    </source>
</evidence>
<dbReference type="OrthoDB" id="10261563at2759"/>
<keyword evidence="4" id="KW-1185">Reference proteome</keyword>
<evidence type="ECO:0000313" key="4">
    <source>
        <dbReference type="Proteomes" id="UP000190831"/>
    </source>
</evidence>
<sequence>MQHVPAWKKIAIAAKQAGNEEQESALNVTTHLATGSLSKREKRSIIRGEPEAAAQRPAKKRKREKAPREQRLADKDLVLRDQLRYLIDFYRERVGELPQAVWEHGAARAQVLEAKEEEKTEEPAVVTAWKFSKQKQNWLLKHVLDTGEIPTCYDELLAAYVRDLRGRAREVLEQRLREELEREEGEEGEKGEKGENSEKDDENAENAESPENPENPENPEDAGNKDATQTDAAPSAALVRARLLLEHLAS</sequence>
<feature type="compositionally biased region" description="Basic and acidic residues" evidence="1">
    <location>
        <begin position="188"/>
        <end position="197"/>
    </location>
</feature>
<organism evidence="3 4">
    <name type="scientific">Lachancea fermentati</name>
    <name type="common">Zygosaccharomyces fermentati</name>
    <dbReference type="NCBI Taxonomy" id="4955"/>
    <lineage>
        <taxon>Eukaryota</taxon>
        <taxon>Fungi</taxon>
        <taxon>Dikarya</taxon>
        <taxon>Ascomycota</taxon>
        <taxon>Saccharomycotina</taxon>
        <taxon>Saccharomycetes</taxon>
        <taxon>Saccharomycetales</taxon>
        <taxon>Saccharomycetaceae</taxon>
        <taxon>Lachancea</taxon>
    </lineage>
</organism>
<gene>
    <name evidence="3" type="ORF">LAFE_0F11210G</name>
</gene>
<dbReference type="AlphaFoldDB" id="A0A1G4MFE7"/>
<accession>A0A1G4MFE7</accession>
<name>A0A1G4MFE7_LACFM</name>
<dbReference type="STRING" id="4955.A0A1G4MFE7"/>
<protein>
    <submittedName>
        <fullName evidence="3">LAFE_0F11210g1_1</fullName>
    </submittedName>
</protein>
<evidence type="ECO:0000259" key="2">
    <source>
        <dbReference type="Pfam" id="PF10180"/>
    </source>
</evidence>
<feature type="region of interest" description="Disordered" evidence="1">
    <location>
        <begin position="179"/>
        <end position="235"/>
    </location>
</feature>
<feature type="domain" description="WKF" evidence="2">
    <location>
        <begin position="84"/>
        <end position="178"/>
    </location>
</feature>
<feature type="compositionally biased region" description="Polar residues" evidence="1">
    <location>
        <begin position="24"/>
        <end position="37"/>
    </location>
</feature>
<proteinExistence type="predicted"/>
<dbReference type="PANTHER" id="PTHR22306:SF2">
    <property type="entry name" value="CHROMOSOME 7 OPEN READING FRAME 50"/>
    <property type="match status" value="1"/>
</dbReference>
<feature type="region of interest" description="Disordered" evidence="1">
    <location>
        <begin position="18"/>
        <end position="69"/>
    </location>
</feature>
<dbReference type="Pfam" id="PF10180">
    <property type="entry name" value="WKF"/>
    <property type="match status" value="1"/>
</dbReference>
<dbReference type="EMBL" id="LT598490">
    <property type="protein sequence ID" value="SCW02646.1"/>
    <property type="molecule type" value="Genomic_DNA"/>
</dbReference>
<reference evidence="4" key="1">
    <citation type="submission" date="2016-03" db="EMBL/GenBank/DDBJ databases">
        <authorList>
            <person name="Devillers H."/>
        </authorList>
    </citation>
    <scope>NUCLEOTIDE SEQUENCE [LARGE SCALE GENOMIC DNA]</scope>
</reference>
<dbReference type="Proteomes" id="UP000190831">
    <property type="component" value="Chromosome F"/>
</dbReference>
<dbReference type="InterPro" id="IPR019327">
    <property type="entry name" value="WKF"/>
</dbReference>